<comment type="similarity">
    <text evidence="2">Belongs to the membrane fusion protein (MFP) (TC 8.A.1) family.</text>
</comment>
<evidence type="ECO:0000256" key="3">
    <source>
        <dbReference type="ARBA" id="ARBA00023054"/>
    </source>
</evidence>
<dbReference type="InterPro" id="IPR050465">
    <property type="entry name" value="UPF0194_transport"/>
</dbReference>
<dbReference type="PANTHER" id="PTHR32347">
    <property type="entry name" value="EFFLUX SYSTEM COMPONENT YKNX-RELATED"/>
    <property type="match status" value="1"/>
</dbReference>
<dbReference type="Pfam" id="PF25954">
    <property type="entry name" value="Beta-barrel_RND_2"/>
    <property type="match status" value="1"/>
</dbReference>
<proteinExistence type="inferred from homology"/>
<feature type="coiled-coil region" evidence="4">
    <location>
        <begin position="206"/>
        <end position="240"/>
    </location>
</feature>
<keyword evidence="9" id="KW-1185">Reference proteome</keyword>
<dbReference type="PANTHER" id="PTHR32347:SF23">
    <property type="entry name" value="BLL5650 PROTEIN"/>
    <property type="match status" value="1"/>
</dbReference>
<evidence type="ECO:0000259" key="5">
    <source>
        <dbReference type="Pfam" id="PF25881"/>
    </source>
</evidence>
<evidence type="ECO:0000256" key="1">
    <source>
        <dbReference type="ARBA" id="ARBA00004196"/>
    </source>
</evidence>
<dbReference type="Gene3D" id="1.10.287.470">
    <property type="entry name" value="Helix hairpin bin"/>
    <property type="match status" value="2"/>
</dbReference>
<evidence type="ECO:0000256" key="4">
    <source>
        <dbReference type="SAM" id="Coils"/>
    </source>
</evidence>
<name>A0A1C0AAM3_9FIRM</name>
<evidence type="ECO:0000256" key="2">
    <source>
        <dbReference type="ARBA" id="ARBA00009477"/>
    </source>
</evidence>
<dbReference type="InterPro" id="IPR059052">
    <property type="entry name" value="HH_YbhG-like"/>
</dbReference>
<evidence type="ECO:0000313" key="9">
    <source>
        <dbReference type="Proteomes" id="UP000093514"/>
    </source>
</evidence>
<organism evidence="8 9">
    <name type="scientific">Orenia metallireducens</name>
    <dbReference type="NCBI Taxonomy" id="1413210"/>
    <lineage>
        <taxon>Bacteria</taxon>
        <taxon>Bacillati</taxon>
        <taxon>Bacillota</taxon>
        <taxon>Clostridia</taxon>
        <taxon>Halanaerobiales</taxon>
        <taxon>Halobacteroidaceae</taxon>
        <taxon>Orenia</taxon>
    </lineage>
</organism>
<dbReference type="RefSeq" id="WP_068717067.1">
    <property type="nucleotide sequence ID" value="NZ_LWDV01000008.1"/>
</dbReference>
<reference evidence="9" key="1">
    <citation type="submission" date="2016-07" db="EMBL/GenBank/DDBJ databases">
        <authorList>
            <person name="Florea S."/>
            <person name="Webb J.S."/>
            <person name="Jaromczyk J."/>
            <person name="Schardl C.L."/>
        </authorList>
    </citation>
    <scope>NUCLEOTIDE SEQUENCE [LARGE SCALE GENOMIC DNA]</scope>
    <source>
        <strain evidence="9">Z6</strain>
    </source>
</reference>
<dbReference type="InterPro" id="IPR058637">
    <property type="entry name" value="YknX-like_C"/>
</dbReference>
<sequence length="426" mass="46801">MEFKDRSNKLVMLVLIISVISLLFVGCGKEKATTNMTEGIKQVEKEVKVPVEVLEAKTGELVEYITAAAQAEPIKSIQVTPQLQGEVGKVYVSIGDKVNKGDKLLTLDKENILIQVEQAKAGLQAAQANLEKLLKGTREERLAQLRAQLEQAKSNYEQTKKSYERQKKLYEQEIISEQQLETIKVQYVTAKSSYESAKQELTLAKNPSTKEEIKALEAQVEQAESNLKSAKLQLDHTEITAPISGIIVKVNVEAGEIAGMQPVVAIVDIDKIKTIAYISESNVNKVNVGDEVKVNFNALNKEFVGKVKSISPVADKVKRSFPVEVVIDNKSNIIKAGMYGEIKFKANISSGQVVIPQAAILSENGLEYVYIIKDNIAIRKEVKIGLATAKEAIVLEGIQAGDQVIVKGQEDIKADTKVEVVNRGDK</sequence>
<dbReference type="SUPFAM" id="SSF111369">
    <property type="entry name" value="HlyD-like secretion proteins"/>
    <property type="match status" value="3"/>
</dbReference>
<feature type="domain" description="YknX-like C-terminal permuted SH3-like" evidence="7">
    <location>
        <begin position="353"/>
        <end position="420"/>
    </location>
</feature>
<dbReference type="Pfam" id="PF25881">
    <property type="entry name" value="HH_YBHG"/>
    <property type="match status" value="1"/>
</dbReference>
<feature type="coiled-coil region" evidence="4">
    <location>
        <begin position="109"/>
        <end position="180"/>
    </location>
</feature>
<evidence type="ECO:0000259" key="7">
    <source>
        <dbReference type="Pfam" id="PF25989"/>
    </source>
</evidence>
<dbReference type="Gene3D" id="2.40.50.100">
    <property type="match status" value="2"/>
</dbReference>
<comment type="subcellular location">
    <subcellularLocation>
        <location evidence="1">Cell envelope</location>
    </subcellularLocation>
</comment>
<dbReference type="EMBL" id="LWDV01000008">
    <property type="protein sequence ID" value="OCL27313.1"/>
    <property type="molecule type" value="Genomic_DNA"/>
</dbReference>
<dbReference type="Gene3D" id="2.40.420.20">
    <property type="match status" value="1"/>
</dbReference>
<accession>A0A1C0AAM3</accession>
<feature type="domain" description="CusB-like beta-barrel" evidence="6">
    <location>
        <begin position="276"/>
        <end position="346"/>
    </location>
</feature>
<dbReference type="AlphaFoldDB" id="A0A1C0AAM3"/>
<protein>
    <recommendedName>
        <fullName evidence="10">RND family efflux transporter, MFP subunit</fullName>
    </recommendedName>
</protein>
<dbReference type="Gene3D" id="2.40.30.170">
    <property type="match status" value="1"/>
</dbReference>
<dbReference type="InterPro" id="IPR006143">
    <property type="entry name" value="RND_pump_MFP"/>
</dbReference>
<dbReference type="NCBIfam" id="TIGR01730">
    <property type="entry name" value="RND_mfp"/>
    <property type="match status" value="1"/>
</dbReference>
<comment type="caution">
    <text evidence="8">The sequence shown here is derived from an EMBL/GenBank/DDBJ whole genome shotgun (WGS) entry which is preliminary data.</text>
</comment>
<dbReference type="GO" id="GO:0016020">
    <property type="term" value="C:membrane"/>
    <property type="evidence" value="ECO:0007669"/>
    <property type="project" value="InterPro"/>
</dbReference>
<evidence type="ECO:0008006" key="10">
    <source>
        <dbReference type="Google" id="ProtNLM"/>
    </source>
</evidence>
<evidence type="ECO:0000313" key="8">
    <source>
        <dbReference type="EMBL" id="OCL27313.1"/>
    </source>
</evidence>
<keyword evidence="3 4" id="KW-0175">Coiled coil</keyword>
<reference evidence="8 9" key="2">
    <citation type="submission" date="2016-08" db="EMBL/GenBank/DDBJ databases">
        <title>Orenia metallireducens sp. nov. strain Z6, a Novel Metal-reducing Firmicute from the Deep Subsurface.</title>
        <authorList>
            <person name="Maxim B.I."/>
            <person name="Kenneth K."/>
            <person name="Flynn T.M."/>
            <person name="Oloughlin E.J."/>
            <person name="Locke R.A."/>
            <person name="Weber J.R."/>
            <person name="Egan S.M."/>
            <person name="Mackie R.I."/>
            <person name="Cann I.K."/>
        </authorList>
    </citation>
    <scope>NUCLEOTIDE SEQUENCE [LARGE SCALE GENOMIC DNA]</scope>
    <source>
        <strain evidence="8 9">Z6</strain>
    </source>
</reference>
<dbReference type="Pfam" id="PF25989">
    <property type="entry name" value="YknX_C"/>
    <property type="match status" value="1"/>
</dbReference>
<dbReference type="GO" id="GO:0030313">
    <property type="term" value="C:cell envelope"/>
    <property type="evidence" value="ECO:0007669"/>
    <property type="project" value="UniProtKB-SubCell"/>
</dbReference>
<feature type="domain" description="YbhG-like alpha-helical hairpin" evidence="5">
    <location>
        <begin position="107"/>
        <end position="235"/>
    </location>
</feature>
<dbReference type="GO" id="GO:0022857">
    <property type="term" value="F:transmembrane transporter activity"/>
    <property type="evidence" value="ECO:0007669"/>
    <property type="project" value="InterPro"/>
</dbReference>
<evidence type="ECO:0000259" key="6">
    <source>
        <dbReference type="Pfam" id="PF25954"/>
    </source>
</evidence>
<gene>
    <name evidence="8" type="ORF">U472_07575</name>
</gene>
<dbReference type="InterPro" id="IPR058792">
    <property type="entry name" value="Beta-barrel_RND_2"/>
</dbReference>
<dbReference type="Proteomes" id="UP000093514">
    <property type="component" value="Unassembled WGS sequence"/>
</dbReference>
<dbReference type="PROSITE" id="PS51257">
    <property type="entry name" value="PROKAR_LIPOPROTEIN"/>
    <property type="match status" value="1"/>
</dbReference>